<gene>
    <name evidence="1" type="ORF">OWV82_019594</name>
</gene>
<dbReference type="EMBL" id="CM051404">
    <property type="protein sequence ID" value="KAJ4705861.1"/>
    <property type="molecule type" value="Genomic_DNA"/>
</dbReference>
<evidence type="ECO:0000313" key="2">
    <source>
        <dbReference type="Proteomes" id="UP001164539"/>
    </source>
</evidence>
<proteinExistence type="predicted"/>
<reference evidence="1 2" key="1">
    <citation type="journal article" date="2023" name="Science">
        <title>Complex scaffold remodeling in plant triterpene biosynthesis.</title>
        <authorList>
            <person name="De La Pena R."/>
            <person name="Hodgson H."/>
            <person name="Liu J.C."/>
            <person name="Stephenson M.J."/>
            <person name="Martin A.C."/>
            <person name="Owen C."/>
            <person name="Harkess A."/>
            <person name="Leebens-Mack J."/>
            <person name="Jimenez L.E."/>
            <person name="Osbourn A."/>
            <person name="Sattely E.S."/>
        </authorList>
    </citation>
    <scope>NUCLEOTIDE SEQUENCE [LARGE SCALE GENOMIC DNA]</scope>
    <source>
        <strain evidence="2">cv. JPN11</strain>
        <tissue evidence="1">Leaf</tissue>
    </source>
</reference>
<comment type="caution">
    <text evidence="1">The sequence shown here is derived from an EMBL/GenBank/DDBJ whole genome shotgun (WGS) entry which is preliminary data.</text>
</comment>
<keyword evidence="2" id="KW-1185">Reference proteome</keyword>
<sequence length="160" mass="18183">MNVRVEIDQSSAMSYQICVREVRKTIDGFVASSVGQGEFKAFLVGQDGECPYMKAESVIRSQEQNFEECTAREISLKLRDGANSVSVDLQRGPHSGLEILGIRNIRKLLKSCCALIAKGHIYMKKIFETHGGCRNWMFLPYFFSCTLYGYCFILHSYGQW</sequence>
<name>A0ACC1X317_MELAZ</name>
<organism evidence="1 2">
    <name type="scientific">Melia azedarach</name>
    <name type="common">Chinaberry tree</name>
    <dbReference type="NCBI Taxonomy" id="155640"/>
    <lineage>
        <taxon>Eukaryota</taxon>
        <taxon>Viridiplantae</taxon>
        <taxon>Streptophyta</taxon>
        <taxon>Embryophyta</taxon>
        <taxon>Tracheophyta</taxon>
        <taxon>Spermatophyta</taxon>
        <taxon>Magnoliopsida</taxon>
        <taxon>eudicotyledons</taxon>
        <taxon>Gunneridae</taxon>
        <taxon>Pentapetalae</taxon>
        <taxon>rosids</taxon>
        <taxon>malvids</taxon>
        <taxon>Sapindales</taxon>
        <taxon>Meliaceae</taxon>
        <taxon>Melia</taxon>
    </lineage>
</organism>
<evidence type="ECO:0000313" key="1">
    <source>
        <dbReference type="EMBL" id="KAJ4705861.1"/>
    </source>
</evidence>
<protein>
    <submittedName>
        <fullName evidence="1">Uncharacterized protein</fullName>
    </submittedName>
</protein>
<dbReference type="Proteomes" id="UP001164539">
    <property type="component" value="Chromosome 11"/>
</dbReference>
<accession>A0ACC1X317</accession>